<sequence length="269" mass="30164">MERKMQISSEDVISKLKDDGDFDRLRLKIIRKLKDNEDLRNSIASLVKQSTALNRPGAENMKPRQLSDAIHEEVGYVLELASLCQCLLAYGHLKSFSLLVHWGQIMSQISDNLWEIIRSADGMKSEITDTVQSVYNKLLNPKGKESESSAPPKLSPIPVEAQNNGSVMIMADQTNHKVADLEPSEPPGFSLTYNQQNGLHDEQHEKQLQIVMPDERAHEEQKEEVRQVKDSMELDDADQSVPPGFLTIAESNQQCDNSDDDPDLPPGFG</sequence>
<evidence type="ECO:0000313" key="2">
    <source>
        <dbReference type="EMBL" id="KAK6935293.1"/>
    </source>
</evidence>
<dbReference type="AlphaFoldDB" id="A0AAN8VW87"/>
<evidence type="ECO:0000313" key="3">
    <source>
        <dbReference type="Proteomes" id="UP001370490"/>
    </source>
</evidence>
<name>A0AAN8VW87_9MAGN</name>
<dbReference type="PANTHER" id="PTHR34356:SF3">
    <property type="entry name" value="EXPRESSED PROTEIN"/>
    <property type="match status" value="1"/>
</dbReference>
<feature type="region of interest" description="Disordered" evidence="1">
    <location>
        <begin position="220"/>
        <end position="243"/>
    </location>
</feature>
<dbReference type="Proteomes" id="UP001370490">
    <property type="component" value="Unassembled WGS sequence"/>
</dbReference>
<feature type="region of interest" description="Disordered" evidence="1">
    <location>
        <begin position="250"/>
        <end position="269"/>
    </location>
</feature>
<evidence type="ECO:0000256" key="1">
    <source>
        <dbReference type="SAM" id="MobiDB-lite"/>
    </source>
</evidence>
<dbReference type="PANTHER" id="PTHR34356">
    <property type="entry name" value="ANTIGENIC HEAT-STABLE PROTEIN"/>
    <property type="match status" value="1"/>
</dbReference>
<organism evidence="2 3">
    <name type="scientific">Dillenia turbinata</name>
    <dbReference type="NCBI Taxonomy" id="194707"/>
    <lineage>
        <taxon>Eukaryota</taxon>
        <taxon>Viridiplantae</taxon>
        <taxon>Streptophyta</taxon>
        <taxon>Embryophyta</taxon>
        <taxon>Tracheophyta</taxon>
        <taxon>Spermatophyta</taxon>
        <taxon>Magnoliopsida</taxon>
        <taxon>eudicotyledons</taxon>
        <taxon>Gunneridae</taxon>
        <taxon>Pentapetalae</taxon>
        <taxon>Dilleniales</taxon>
        <taxon>Dilleniaceae</taxon>
        <taxon>Dillenia</taxon>
    </lineage>
</organism>
<keyword evidence="3" id="KW-1185">Reference proteome</keyword>
<gene>
    <name evidence="2" type="ORF">RJ641_035448</name>
</gene>
<reference evidence="2 3" key="1">
    <citation type="submission" date="2023-12" db="EMBL/GenBank/DDBJ databases">
        <title>A high-quality genome assembly for Dillenia turbinata (Dilleniales).</title>
        <authorList>
            <person name="Chanderbali A."/>
        </authorList>
    </citation>
    <scope>NUCLEOTIDE SEQUENCE [LARGE SCALE GENOMIC DNA]</scope>
    <source>
        <strain evidence="2">LSX21</strain>
        <tissue evidence="2">Leaf</tissue>
    </source>
</reference>
<protein>
    <submittedName>
        <fullName evidence="2">Uncharacterized protein</fullName>
    </submittedName>
</protein>
<comment type="caution">
    <text evidence="2">The sequence shown here is derived from an EMBL/GenBank/DDBJ whole genome shotgun (WGS) entry which is preliminary data.</text>
</comment>
<accession>A0AAN8VW87</accession>
<proteinExistence type="predicted"/>
<dbReference type="EMBL" id="JBAMMX010000008">
    <property type="protein sequence ID" value="KAK6935293.1"/>
    <property type="molecule type" value="Genomic_DNA"/>
</dbReference>
<feature type="compositionally biased region" description="Basic and acidic residues" evidence="1">
    <location>
        <begin position="220"/>
        <end position="232"/>
    </location>
</feature>